<feature type="transmembrane region" description="Helical" evidence="1">
    <location>
        <begin position="21"/>
        <end position="38"/>
    </location>
</feature>
<keyword evidence="1" id="KW-0812">Transmembrane</keyword>
<reference evidence="3" key="1">
    <citation type="submission" date="2016-04" db="EMBL/GenBank/DDBJ databases">
        <title>Cephalotus genome sequencing.</title>
        <authorList>
            <person name="Fukushima K."/>
            <person name="Hasebe M."/>
            <person name="Fang X."/>
        </authorList>
    </citation>
    <scope>NUCLEOTIDE SEQUENCE [LARGE SCALE GENOMIC DNA]</scope>
    <source>
        <strain evidence="3">cv. St1</strain>
    </source>
</reference>
<dbReference type="EMBL" id="BDDD01005953">
    <property type="protein sequence ID" value="GAV90067.1"/>
    <property type="molecule type" value="Genomic_DNA"/>
</dbReference>
<keyword evidence="1" id="KW-1133">Transmembrane helix</keyword>
<keyword evidence="3" id="KW-1185">Reference proteome</keyword>
<evidence type="ECO:0000313" key="3">
    <source>
        <dbReference type="Proteomes" id="UP000187406"/>
    </source>
</evidence>
<name>A0A1Q3DC56_CEPFO</name>
<evidence type="ECO:0000313" key="2">
    <source>
        <dbReference type="EMBL" id="GAV90067.1"/>
    </source>
</evidence>
<dbReference type="AlphaFoldDB" id="A0A1Q3DC56"/>
<keyword evidence="1" id="KW-0472">Membrane</keyword>
<protein>
    <submittedName>
        <fullName evidence="2">Uncharacterized protein</fullName>
    </submittedName>
</protein>
<dbReference type="Proteomes" id="UP000187406">
    <property type="component" value="Unassembled WGS sequence"/>
</dbReference>
<sequence length="103" mass="11391">MIGRMIGWYRTKLVRHILLDTANHITMLVILIGAVFRIQNHTVEAVLGQNPSLVGYQVEILGGFEGETPLRSNDNLVRDITARILEDVIILDGFPNPPATSNG</sequence>
<accession>A0A1Q3DC56</accession>
<evidence type="ECO:0000256" key="1">
    <source>
        <dbReference type="SAM" id="Phobius"/>
    </source>
</evidence>
<comment type="caution">
    <text evidence="2">The sequence shown here is derived from an EMBL/GenBank/DDBJ whole genome shotgun (WGS) entry which is preliminary data.</text>
</comment>
<gene>
    <name evidence="2" type="ORF">CFOL_v3_33476</name>
</gene>
<dbReference type="InParanoid" id="A0A1Q3DC56"/>
<proteinExistence type="predicted"/>
<organism evidence="2 3">
    <name type="scientific">Cephalotus follicularis</name>
    <name type="common">Albany pitcher plant</name>
    <dbReference type="NCBI Taxonomy" id="3775"/>
    <lineage>
        <taxon>Eukaryota</taxon>
        <taxon>Viridiplantae</taxon>
        <taxon>Streptophyta</taxon>
        <taxon>Embryophyta</taxon>
        <taxon>Tracheophyta</taxon>
        <taxon>Spermatophyta</taxon>
        <taxon>Magnoliopsida</taxon>
        <taxon>eudicotyledons</taxon>
        <taxon>Gunneridae</taxon>
        <taxon>Pentapetalae</taxon>
        <taxon>rosids</taxon>
        <taxon>fabids</taxon>
        <taxon>Oxalidales</taxon>
        <taxon>Cephalotaceae</taxon>
        <taxon>Cephalotus</taxon>
    </lineage>
</organism>